<evidence type="ECO:0000313" key="3">
    <source>
        <dbReference type="EMBL" id="MBJ7610584.1"/>
    </source>
</evidence>
<accession>A0A934NK07</accession>
<name>A0A934NK07_9BACT</name>
<feature type="region of interest" description="Disordered" evidence="1">
    <location>
        <begin position="39"/>
        <end position="61"/>
    </location>
</feature>
<dbReference type="EMBL" id="JAEKNN010000066">
    <property type="protein sequence ID" value="MBJ7610584.1"/>
    <property type="molecule type" value="Genomic_DNA"/>
</dbReference>
<reference evidence="3 4" key="1">
    <citation type="submission" date="2020-10" db="EMBL/GenBank/DDBJ databases">
        <title>Ca. Dormibacterota MAGs.</title>
        <authorList>
            <person name="Montgomery K."/>
        </authorList>
    </citation>
    <scope>NUCLEOTIDE SEQUENCE [LARGE SCALE GENOMIC DNA]</scope>
    <source>
        <strain evidence="3">Mitchell_Peninsula_5</strain>
    </source>
</reference>
<proteinExistence type="predicted"/>
<comment type="caution">
    <text evidence="3">The sequence shown here is derived from an EMBL/GenBank/DDBJ whole genome shotgun (WGS) entry which is preliminary data.</text>
</comment>
<sequence>MLSQVLAAALLALCEMADATMAPIFPKLSTIARKVLGTDHYTDPDDNPDDNPGDASTSGERTAGRWMHDLKGLGWLQWQNRSISKDAQAQGTSNLWRIIIPDDLRHILVDQEDAARSRTNTAKTRPTPKAPQNRRPVDHSEQTGRAARGSHRLNDLRRSHPCPAGCTNGWLDPTDGGPVVRCGRCGGTGHAADLAPP</sequence>
<dbReference type="AlphaFoldDB" id="A0A934NK07"/>
<evidence type="ECO:0000256" key="1">
    <source>
        <dbReference type="SAM" id="MobiDB-lite"/>
    </source>
</evidence>
<feature type="region of interest" description="Disordered" evidence="1">
    <location>
        <begin position="114"/>
        <end position="157"/>
    </location>
</feature>
<evidence type="ECO:0000256" key="2">
    <source>
        <dbReference type="SAM" id="SignalP"/>
    </source>
</evidence>
<gene>
    <name evidence="3" type="ORF">JF887_14345</name>
</gene>
<feature type="signal peptide" evidence="2">
    <location>
        <begin position="1"/>
        <end position="17"/>
    </location>
</feature>
<protein>
    <submittedName>
        <fullName evidence="3">Uncharacterized protein</fullName>
    </submittedName>
</protein>
<evidence type="ECO:0000313" key="4">
    <source>
        <dbReference type="Proteomes" id="UP000614410"/>
    </source>
</evidence>
<dbReference type="Proteomes" id="UP000614410">
    <property type="component" value="Unassembled WGS sequence"/>
</dbReference>
<feature type="chain" id="PRO_5038048165" evidence="2">
    <location>
        <begin position="18"/>
        <end position="197"/>
    </location>
</feature>
<keyword evidence="2" id="KW-0732">Signal</keyword>
<organism evidence="3 4">
    <name type="scientific">Candidatus Amunia macphersoniae</name>
    <dbReference type="NCBI Taxonomy" id="3127014"/>
    <lineage>
        <taxon>Bacteria</taxon>
        <taxon>Bacillati</taxon>
        <taxon>Candidatus Dormiibacterota</taxon>
        <taxon>Candidatus Dormibacteria</taxon>
        <taxon>Candidatus Aeolococcales</taxon>
        <taxon>Candidatus Aeolococcaceae</taxon>
        <taxon>Candidatus Amunia</taxon>
    </lineage>
</organism>